<dbReference type="EMBL" id="CP011801">
    <property type="protein sequence ID" value="ALA60326.1"/>
    <property type="molecule type" value="Genomic_DNA"/>
</dbReference>
<feature type="region of interest" description="Disordered" evidence="1">
    <location>
        <begin position="103"/>
        <end position="126"/>
    </location>
</feature>
<dbReference type="AlphaFoldDB" id="A0A0K2GHB3"/>
<feature type="compositionally biased region" description="Basic residues" evidence="1">
    <location>
        <begin position="11"/>
        <end position="21"/>
    </location>
</feature>
<accession>A0A0K2GHB3</accession>
<feature type="compositionally biased region" description="Low complexity" evidence="1">
    <location>
        <begin position="1"/>
        <end position="10"/>
    </location>
</feature>
<proteinExistence type="predicted"/>
<dbReference type="KEGG" id="nmv:NITMOv2_3941"/>
<protein>
    <submittedName>
        <fullName evidence="2">Uncharacterized protein</fullName>
    </submittedName>
</protein>
<dbReference type="Proteomes" id="UP000069205">
    <property type="component" value="Chromosome"/>
</dbReference>
<evidence type="ECO:0000313" key="3">
    <source>
        <dbReference type="Proteomes" id="UP000069205"/>
    </source>
</evidence>
<evidence type="ECO:0000313" key="2">
    <source>
        <dbReference type="EMBL" id="ALA60326.1"/>
    </source>
</evidence>
<name>A0A0K2GHB3_NITMO</name>
<sequence length="126" mass="13744">MNLLCSGSSARGKRAARRRTVSRCVGGVRRRPRMDDEGRERDCGRAQQGLRNRMTTTLLVGRPRKGEEAALGRVAPLDEGSTEDHAATSEDRRLLNGRIYSTLGRKPGQEAGTQGCRRATANHGSV</sequence>
<feature type="region of interest" description="Disordered" evidence="1">
    <location>
        <begin position="1"/>
        <end position="52"/>
    </location>
</feature>
<keyword evidence="3" id="KW-1185">Reference proteome</keyword>
<reference evidence="2 3" key="1">
    <citation type="journal article" date="2015" name="Proc. Natl. Acad. Sci. U.S.A.">
        <title>Expanded metabolic versatility of ubiquitous nitrite-oxidizing bacteria from the genus Nitrospira.</title>
        <authorList>
            <person name="Koch H."/>
            <person name="Lucker S."/>
            <person name="Albertsen M."/>
            <person name="Kitzinger K."/>
            <person name="Herbold C."/>
            <person name="Spieck E."/>
            <person name="Nielsen P.H."/>
            <person name="Wagner M."/>
            <person name="Daims H."/>
        </authorList>
    </citation>
    <scope>NUCLEOTIDE SEQUENCE [LARGE SCALE GENOMIC DNA]</scope>
    <source>
        <strain evidence="2 3">NSP M-1</strain>
    </source>
</reference>
<feature type="compositionally biased region" description="Basic and acidic residues" evidence="1">
    <location>
        <begin position="33"/>
        <end position="44"/>
    </location>
</feature>
<organism evidence="2 3">
    <name type="scientific">Nitrospira moscoviensis</name>
    <dbReference type="NCBI Taxonomy" id="42253"/>
    <lineage>
        <taxon>Bacteria</taxon>
        <taxon>Pseudomonadati</taxon>
        <taxon>Nitrospirota</taxon>
        <taxon>Nitrospiria</taxon>
        <taxon>Nitrospirales</taxon>
        <taxon>Nitrospiraceae</taxon>
        <taxon>Nitrospira</taxon>
    </lineage>
</organism>
<evidence type="ECO:0000256" key="1">
    <source>
        <dbReference type="SAM" id="MobiDB-lite"/>
    </source>
</evidence>
<gene>
    <name evidence="2" type="ORF">NITMOv2_3941</name>
</gene>